<dbReference type="RefSeq" id="XP_070920272.1">
    <property type="nucleotide sequence ID" value="XM_071064171.1"/>
</dbReference>
<dbReference type="InterPro" id="IPR027417">
    <property type="entry name" value="P-loop_NTPase"/>
</dbReference>
<keyword evidence="3" id="KW-1185">Reference proteome</keyword>
<dbReference type="Pfam" id="PF01926">
    <property type="entry name" value="MMR_HSR1"/>
    <property type="match status" value="1"/>
</dbReference>
<sequence length="484" mass="53986">MPYTFPRLSKPLDLNSPNDDFQKDVDTAKIVIEGPSTEVLDLPESCDKFRILIIGKAGVGKSTICSKVFGIPPKQAGVSHYSIGTTKDRIWHPITFEGTNENLILHDSGGFEAGDMGCVNEITKFINFRKTQHRLADQLHCIWYCISCSSNRPIQEAELEFFQKTDVGNIPVVVVFTQFDKLVDGAFINELRRQMNSGVQPDIPHIQKLAYNAAVSEYVENYLGQFERTFGRRNRVITARIGIRPGDDLDGNSVAGVGTLVKETREILLEDGLKLLWTAAQAHSADMKLQSSMEVGMSVFWNAVGFNSVPFVPFIGATALYKSFTKILAAINTVWRIPGCNALIQEPKNRNLILQACFDVTVLDRIGAQFLMAINIFGPLTASQTASVLLKLIAGITLLYESIFWEYKDHPDKVVDQEMFGRLVYDFQKSKGRQHMSSRLTAEITSSNSYSKEKCMRELQTAVDWGRNEHGKSLISARAVAGQT</sequence>
<reference evidence="2 3" key="1">
    <citation type="submission" date="2024-09" db="EMBL/GenBank/DDBJ databases">
        <title>Itraconazole resistance in Madurella fahalii resulting from another homologue of gene encoding cytochrome P450 14-alpha sterol demethylase (CYP51).</title>
        <authorList>
            <person name="Yoshioka I."/>
            <person name="Fahal A.H."/>
            <person name="Kaneko S."/>
            <person name="Yaguchi T."/>
        </authorList>
    </citation>
    <scope>NUCLEOTIDE SEQUENCE [LARGE SCALE GENOMIC DNA]</scope>
    <source>
        <strain evidence="2 3">IFM 68171</strain>
    </source>
</reference>
<dbReference type="SUPFAM" id="SSF52540">
    <property type="entry name" value="P-loop containing nucleoside triphosphate hydrolases"/>
    <property type="match status" value="1"/>
</dbReference>
<dbReference type="EMBL" id="BAAFSV010000005">
    <property type="protein sequence ID" value="GAB1318542.1"/>
    <property type="molecule type" value="Genomic_DNA"/>
</dbReference>
<dbReference type="InterPro" id="IPR006073">
    <property type="entry name" value="GTP-bd"/>
</dbReference>
<evidence type="ECO:0000259" key="1">
    <source>
        <dbReference type="Pfam" id="PF01926"/>
    </source>
</evidence>
<proteinExistence type="predicted"/>
<dbReference type="Gene3D" id="3.40.50.300">
    <property type="entry name" value="P-loop containing nucleotide triphosphate hydrolases"/>
    <property type="match status" value="1"/>
</dbReference>
<protein>
    <recommendedName>
        <fullName evidence="1">G domain-containing protein</fullName>
    </recommendedName>
</protein>
<feature type="domain" description="G" evidence="1">
    <location>
        <begin position="50"/>
        <end position="177"/>
    </location>
</feature>
<name>A0ABQ0GLB4_9PEZI</name>
<dbReference type="GeneID" id="98179494"/>
<dbReference type="CDD" id="cd00882">
    <property type="entry name" value="Ras_like_GTPase"/>
    <property type="match status" value="1"/>
</dbReference>
<comment type="caution">
    <text evidence="2">The sequence shown here is derived from an EMBL/GenBank/DDBJ whole genome shotgun (WGS) entry which is preliminary data.</text>
</comment>
<gene>
    <name evidence="2" type="ORF">MFIFM68171_08752</name>
</gene>
<organism evidence="2 3">
    <name type="scientific">Madurella fahalii</name>
    <dbReference type="NCBI Taxonomy" id="1157608"/>
    <lineage>
        <taxon>Eukaryota</taxon>
        <taxon>Fungi</taxon>
        <taxon>Dikarya</taxon>
        <taxon>Ascomycota</taxon>
        <taxon>Pezizomycotina</taxon>
        <taxon>Sordariomycetes</taxon>
        <taxon>Sordariomycetidae</taxon>
        <taxon>Sordariales</taxon>
        <taxon>Sordariales incertae sedis</taxon>
        <taxon>Madurella</taxon>
    </lineage>
</organism>
<evidence type="ECO:0000313" key="2">
    <source>
        <dbReference type="EMBL" id="GAB1318542.1"/>
    </source>
</evidence>
<accession>A0ABQ0GLB4</accession>
<evidence type="ECO:0000313" key="3">
    <source>
        <dbReference type="Proteomes" id="UP001628179"/>
    </source>
</evidence>
<dbReference type="Proteomes" id="UP001628179">
    <property type="component" value="Unassembled WGS sequence"/>
</dbReference>